<evidence type="ECO:0008006" key="4">
    <source>
        <dbReference type="Google" id="ProtNLM"/>
    </source>
</evidence>
<dbReference type="Proteomes" id="UP000197003">
    <property type="component" value="Chromosome"/>
</dbReference>
<gene>
    <name evidence="2" type="ORF">B9G79_09185</name>
</gene>
<dbReference type="OrthoDB" id="5293499at2"/>
<dbReference type="RefSeq" id="WP_088565254.1">
    <property type="nucleotide sequence ID" value="NZ_CP020946.1"/>
</dbReference>
<feature type="signal peptide" evidence="1">
    <location>
        <begin position="1"/>
        <end position="25"/>
    </location>
</feature>
<dbReference type="AlphaFoldDB" id="A0A1Z3N8E2"/>
<sequence length="160" mass="17335">MRSVRYFAGLSSLCLLLAACQPVEGDSLLTDKKDDSSAHTLDKTPKSEELTVQLFSPTINMKNTDTKAEITGECYVSTYPSHRLIVMNGSTQMALVDTNPATASNANYATCKNGRFNFSLNISTLASGVYSMRIIMQAFDADGNAVMNEARAAPTFTLTK</sequence>
<accession>A0A1Z3N8E2</accession>
<proteinExistence type="predicted"/>
<reference evidence="2 3" key="1">
    <citation type="submission" date="2017-04" db="EMBL/GenBank/DDBJ databases">
        <title>Whole genome sequence of Bdellovibrio bacteriovorus strain SSB218315.</title>
        <authorList>
            <person name="Oyedara O."/>
            <person name="Rodriguez-Perez M.A."/>
        </authorList>
    </citation>
    <scope>NUCLEOTIDE SEQUENCE [LARGE SCALE GENOMIC DNA]</scope>
    <source>
        <strain evidence="2 3">SSB218315</strain>
    </source>
</reference>
<protein>
    <recommendedName>
        <fullName evidence="4">Lipoprotein</fullName>
    </recommendedName>
</protein>
<dbReference type="PROSITE" id="PS51257">
    <property type="entry name" value="PROKAR_LIPOPROTEIN"/>
    <property type="match status" value="1"/>
</dbReference>
<evidence type="ECO:0000313" key="2">
    <source>
        <dbReference type="EMBL" id="ASD63734.1"/>
    </source>
</evidence>
<evidence type="ECO:0000313" key="3">
    <source>
        <dbReference type="Proteomes" id="UP000197003"/>
    </source>
</evidence>
<keyword evidence="1" id="KW-0732">Signal</keyword>
<evidence type="ECO:0000256" key="1">
    <source>
        <dbReference type="SAM" id="SignalP"/>
    </source>
</evidence>
<dbReference type="EMBL" id="CP020946">
    <property type="protein sequence ID" value="ASD63734.1"/>
    <property type="molecule type" value="Genomic_DNA"/>
</dbReference>
<organism evidence="2 3">
    <name type="scientific">Bdellovibrio bacteriovorus</name>
    <dbReference type="NCBI Taxonomy" id="959"/>
    <lineage>
        <taxon>Bacteria</taxon>
        <taxon>Pseudomonadati</taxon>
        <taxon>Bdellovibrionota</taxon>
        <taxon>Bdellovibrionia</taxon>
        <taxon>Bdellovibrionales</taxon>
        <taxon>Pseudobdellovibrionaceae</taxon>
        <taxon>Bdellovibrio</taxon>
    </lineage>
</organism>
<feature type="chain" id="PRO_5012306207" description="Lipoprotein" evidence="1">
    <location>
        <begin position="26"/>
        <end position="160"/>
    </location>
</feature>
<name>A0A1Z3N8E2_BDEBC</name>